<evidence type="ECO:0000313" key="1">
    <source>
        <dbReference type="EMBL" id="MBD2251452.1"/>
    </source>
</evidence>
<dbReference type="Proteomes" id="UP000621307">
    <property type="component" value="Unassembled WGS sequence"/>
</dbReference>
<reference evidence="1 2" key="1">
    <citation type="journal article" date="2020" name="ISME J.">
        <title>Comparative genomics reveals insights into cyanobacterial evolution and habitat adaptation.</title>
        <authorList>
            <person name="Chen M.Y."/>
            <person name="Teng W.K."/>
            <person name="Zhao L."/>
            <person name="Hu C.X."/>
            <person name="Zhou Y.K."/>
            <person name="Han B.P."/>
            <person name="Song L.R."/>
            <person name="Shu W.S."/>
        </authorList>
    </citation>
    <scope>NUCLEOTIDE SEQUENCE [LARGE SCALE GENOMIC DNA]</scope>
    <source>
        <strain evidence="1 2">FACHB-3921</strain>
    </source>
</reference>
<sequence length="143" mass="17249">MTKKKRNFQGMSYRVIQINNSENKLKLYQEDQFWLKKNGYKNVGWNDVISLYEKIAEFLQKYNLNDLTLEELFLEADRIGNKYQTIQEITDFNQKLAVEVNEIAESIDTHFPDTEIEFIDFSNSYQNKNKKKYKRNSHKNIQY</sequence>
<organism evidence="1 2">
    <name type="scientific">Nostoc parmelioides FACHB-3921</name>
    <dbReference type="NCBI Taxonomy" id="2692909"/>
    <lineage>
        <taxon>Bacteria</taxon>
        <taxon>Bacillati</taxon>
        <taxon>Cyanobacteriota</taxon>
        <taxon>Cyanophyceae</taxon>
        <taxon>Nostocales</taxon>
        <taxon>Nostocaceae</taxon>
        <taxon>Nostoc</taxon>
    </lineage>
</organism>
<proteinExistence type="predicted"/>
<protein>
    <submittedName>
        <fullName evidence="1">Uncharacterized protein</fullName>
    </submittedName>
</protein>
<accession>A0ABR8BEK6</accession>
<comment type="caution">
    <text evidence="1">The sequence shown here is derived from an EMBL/GenBank/DDBJ whole genome shotgun (WGS) entry which is preliminary data.</text>
</comment>
<keyword evidence="2" id="KW-1185">Reference proteome</keyword>
<name>A0ABR8BEK6_9NOSO</name>
<evidence type="ECO:0000313" key="2">
    <source>
        <dbReference type="Proteomes" id="UP000621307"/>
    </source>
</evidence>
<dbReference type="EMBL" id="JACJQL010000009">
    <property type="protein sequence ID" value="MBD2251452.1"/>
    <property type="molecule type" value="Genomic_DNA"/>
</dbReference>
<gene>
    <name evidence="1" type="ORF">H6G14_09025</name>
</gene>
<dbReference type="RefSeq" id="WP_190567002.1">
    <property type="nucleotide sequence ID" value="NZ_JACJQL010000009.1"/>
</dbReference>